<proteinExistence type="inferred from homology"/>
<dbReference type="RefSeq" id="XP_033537598.1">
    <property type="nucleotide sequence ID" value="XM_033676966.1"/>
</dbReference>
<dbReference type="Pfam" id="PF06624">
    <property type="entry name" value="RAMP4"/>
    <property type="match status" value="1"/>
</dbReference>
<comment type="function">
    <text evidence="6">Interacts with target proteins during translocation into the lumen of the endoplasmic reticulum. Protects unfolded target proteins against degradation and facilitate correct glycosylation.</text>
</comment>
<organism evidence="8">
    <name type="scientific">Eremomyces bilateralis CBS 781.70</name>
    <dbReference type="NCBI Taxonomy" id="1392243"/>
    <lineage>
        <taxon>Eukaryota</taxon>
        <taxon>Fungi</taxon>
        <taxon>Dikarya</taxon>
        <taxon>Ascomycota</taxon>
        <taxon>Pezizomycotina</taxon>
        <taxon>Dothideomycetes</taxon>
        <taxon>Dothideomycetes incertae sedis</taxon>
        <taxon>Eremomycetales</taxon>
        <taxon>Eremomycetaceae</taxon>
        <taxon>Eremomyces</taxon>
    </lineage>
</organism>
<feature type="region of interest" description="Disordered" evidence="7">
    <location>
        <begin position="1"/>
        <end position="38"/>
    </location>
</feature>
<dbReference type="Proteomes" id="UP000504638">
    <property type="component" value="Unplaced"/>
</dbReference>
<evidence type="ECO:0000313" key="8">
    <source>
        <dbReference type="EMBL" id="KAF1815967.1"/>
    </source>
</evidence>
<accession>A0A6G1GD00</accession>
<evidence type="ECO:0000256" key="7">
    <source>
        <dbReference type="SAM" id="MobiDB-lite"/>
    </source>
</evidence>
<feature type="compositionally biased region" description="Basic and acidic residues" evidence="7">
    <location>
        <begin position="9"/>
        <end position="21"/>
    </location>
</feature>
<keyword evidence="4 6" id="KW-1133">Transmembrane helix</keyword>
<evidence type="ECO:0000256" key="5">
    <source>
        <dbReference type="ARBA" id="ARBA00023136"/>
    </source>
</evidence>
<keyword evidence="5 6" id="KW-0472">Membrane</keyword>
<evidence type="ECO:0000313" key="9">
    <source>
        <dbReference type="Proteomes" id="UP000504638"/>
    </source>
</evidence>
<dbReference type="AlphaFoldDB" id="A0A6G1GD00"/>
<evidence type="ECO:0000256" key="2">
    <source>
        <dbReference type="ARBA" id="ARBA00022692"/>
    </source>
</evidence>
<dbReference type="InterPro" id="IPR010580">
    <property type="entry name" value="ER_stress-assoc"/>
</dbReference>
<keyword evidence="3 6" id="KW-0256">Endoplasmic reticulum</keyword>
<comment type="similarity">
    <text evidence="1 6">Belongs to the RAMP4 family.</text>
</comment>
<sequence>MAQTPAQRKANEKFAKLESAKRGKPQNSIKKGGEKGKSPISTSWIIVLAFLICGGVIFEVLRMFF</sequence>
<name>A0A6G1GD00_9PEZI</name>
<reference evidence="10" key="3">
    <citation type="submission" date="2025-04" db="UniProtKB">
        <authorList>
            <consortium name="RefSeq"/>
        </authorList>
    </citation>
    <scope>IDENTIFICATION</scope>
    <source>
        <strain evidence="10">CBS 781.70</strain>
    </source>
</reference>
<gene>
    <name evidence="8 10" type="ORF">P152DRAFT_411305</name>
</gene>
<evidence type="ECO:0000256" key="1">
    <source>
        <dbReference type="ARBA" id="ARBA00005500"/>
    </source>
</evidence>
<dbReference type="OrthoDB" id="16679at2759"/>
<evidence type="ECO:0000256" key="3">
    <source>
        <dbReference type="ARBA" id="ARBA00022824"/>
    </source>
</evidence>
<dbReference type="EMBL" id="ML975151">
    <property type="protein sequence ID" value="KAF1815967.1"/>
    <property type="molecule type" value="Genomic_DNA"/>
</dbReference>
<protein>
    <recommendedName>
        <fullName evidence="6">Stress-associated endoplasmic reticulum protein</fullName>
    </recommendedName>
</protein>
<evidence type="ECO:0000313" key="10">
    <source>
        <dbReference type="RefSeq" id="XP_033537598.1"/>
    </source>
</evidence>
<dbReference type="GO" id="GO:0005789">
    <property type="term" value="C:endoplasmic reticulum membrane"/>
    <property type="evidence" value="ECO:0007669"/>
    <property type="project" value="UniProtKB-SubCell"/>
</dbReference>
<reference evidence="10" key="2">
    <citation type="submission" date="2020-04" db="EMBL/GenBank/DDBJ databases">
        <authorList>
            <consortium name="NCBI Genome Project"/>
        </authorList>
    </citation>
    <scope>NUCLEOTIDE SEQUENCE</scope>
    <source>
        <strain evidence="10">CBS 781.70</strain>
    </source>
</reference>
<reference evidence="8 10" key="1">
    <citation type="submission" date="2020-01" db="EMBL/GenBank/DDBJ databases">
        <authorList>
            <consortium name="DOE Joint Genome Institute"/>
            <person name="Haridas S."/>
            <person name="Albert R."/>
            <person name="Binder M."/>
            <person name="Bloem J."/>
            <person name="Labutti K."/>
            <person name="Salamov A."/>
            <person name="Andreopoulos B."/>
            <person name="Baker S.E."/>
            <person name="Barry K."/>
            <person name="Bills G."/>
            <person name="Bluhm B.H."/>
            <person name="Cannon C."/>
            <person name="Castanera R."/>
            <person name="Culley D.E."/>
            <person name="Daum C."/>
            <person name="Ezra D."/>
            <person name="Gonzalez J.B."/>
            <person name="Henrissat B."/>
            <person name="Kuo A."/>
            <person name="Liang C."/>
            <person name="Lipzen A."/>
            <person name="Lutzoni F."/>
            <person name="Magnuson J."/>
            <person name="Mondo S."/>
            <person name="Nolan M."/>
            <person name="Ohm R."/>
            <person name="Pangilinan J."/>
            <person name="Park H.-J."/>
            <person name="Ramirez L."/>
            <person name="Alfaro M."/>
            <person name="Sun H."/>
            <person name="Tritt A."/>
            <person name="Yoshinaga Y."/>
            <person name="Zwiers L.-H."/>
            <person name="Turgeon B.G."/>
            <person name="Goodwin S.B."/>
            <person name="Spatafora J.W."/>
            <person name="Crous P.W."/>
            <person name="Grigoriev I.V."/>
        </authorList>
    </citation>
    <scope>NUCLEOTIDE SEQUENCE</scope>
    <source>
        <strain evidence="8 10">CBS 781.70</strain>
    </source>
</reference>
<feature type="transmembrane region" description="Helical" evidence="6">
    <location>
        <begin position="43"/>
        <end position="61"/>
    </location>
</feature>
<evidence type="ECO:0000256" key="4">
    <source>
        <dbReference type="ARBA" id="ARBA00022989"/>
    </source>
</evidence>
<evidence type="ECO:0000256" key="6">
    <source>
        <dbReference type="RuleBase" id="RU364120"/>
    </source>
</evidence>
<comment type="subcellular location">
    <subcellularLocation>
        <location evidence="6">Membrane</location>
        <topology evidence="6">Single-pass membrane protein</topology>
    </subcellularLocation>
    <subcellularLocation>
        <location evidence="6">Endoplasmic reticulum membrane</location>
        <topology evidence="6">Single-pass membrane protein</topology>
    </subcellularLocation>
</comment>
<keyword evidence="9" id="KW-1185">Reference proteome</keyword>
<keyword evidence="2 6" id="KW-0812">Transmembrane</keyword>
<dbReference type="GeneID" id="54417536"/>